<dbReference type="EMBL" id="KV423926">
    <property type="protein sequence ID" value="KZT61045.1"/>
    <property type="molecule type" value="Genomic_DNA"/>
</dbReference>
<dbReference type="GO" id="GO:0006508">
    <property type="term" value="P:proteolysis"/>
    <property type="evidence" value="ECO:0007669"/>
    <property type="project" value="InterPro"/>
</dbReference>
<dbReference type="InterPro" id="IPR050471">
    <property type="entry name" value="AB_hydrolase"/>
</dbReference>
<evidence type="ECO:0000256" key="1">
    <source>
        <dbReference type="ARBA" id="ARBA00010088"/>
    </source>
</evidence>
<keyword evidence="2" id="KW-0378">Hydrolase</keyword>
<dbReference type="Gene3D" id="3.40.50.1820">
    <property type="entry name" value="alpha/beta hydrolase"/>
    <property type="match status" value="1"/>
</dbReference>
<keyword evidence="5" id="KW-1185">Reference proteome</keyword>
<evidence type="ECO:0000313" key="5">
    <source>
        <dbReference type="Proteomes" id="UP000076842"/>
    </source>
</evidence>
<reference evidence="4 5" key="1">
    <citation type="journal article" date="2016" name="Mol. Biol. Evol.">
        <title>Comparative Genomics of Early-Diverging Mushroom-Forming Fungi Provides Insights into the Origins of Lignocellulose Decay Capabilities.</title>
        <authorList>
            <person name="Nagy L.G."/>
            <person name="Riley R."/>
            <person name="Tritt A."/>
            <person name="Adam C."/>
            <person name="Daum C."/>
            <person name="Floudas D."/>
            <person name="Sun H."/>
            <person name="Yadav J.S."/>
            <person name="Pangilinan J."/>
            <person name="Larsson K.H."/>
            <person name="Matsuura K."/>
            <person name="Barry K."/>
            <person name="Labutti K."/>
            <person name="Kuo R."/>
            <person name="Ohm R.A."/>
            <person name="Bhattacharya S.S."/>
            <person name="Shirouzu T."/>
            <person name="Yoshinaga Y."/>
            <person name="Martin F.M."/>
            <person name="Grigoriev I.V."/>
            <person name="Hibbett D.S."/>
        </authorList>
    </citation>
    <scope>NUCLEOTIDE SEQUENCE [LARGE SCALE GENOMIC DNA]</scope>
    <source>
        <strain evidence="4 5">HHB12733</strain>
    </source>
</reference>
<protein>
    <submittedName>
        <fullName evidence="4">Proline iminopeptidase</fullName>
    </submittedName>
</protein>
<dbReference type="STRING" id="1353952.A0A165IVU1"/>
<dbReference type="Pfam" id="PF00561">
    <property type="entry name" value="Abhydrolase_1"/>
    <property type="match status" value="1"/>
</dbReference>
<dbReference type="InterPro" id="IPR005945">
    <property type="entry name" value="Pro_imino_pep"/>
</dbReference>
<evidence type="ECO:0000259" key="3">
    <source>
        <dbReference type="Pfam" id="PF00561"/>
    </source>
</evidence>
<dbReference type="Proteomes" id="UP000076842">
    <property type="component" value="Unassembled WGS sequence"/>
</dbReference>
<dbReference type="SUPFAM" id="SSF53474">
    <property type="entry name" value="alpha/beta-Hydrolases"/>
    <property type="match status" value="1"/>
</dbReference>
<proteinExistence type="inferred from homology"/>
<dbReference type="OrthoDB" id="190201at2759"/>
<organism evidence="4 5">
    <name type="scientific">Calocera cornea HHB12733</name>
    <dbReference type="NCBI Taxonomy" id="1353952"/>
    <lineage>
        <taxon>Eukaryota</taxon>
        <taxon>Fungi</taxon>
        <taxon>Dikarya</taxon>
        <taxon>Basidiomycota</taxon>
        <taxon>Agaricomycotina</taxon>
        <taxon>Dacrymycetes</taxon>
        <taxon>Dacrymycetales</taxon>
        <taxon>Dacrymycetaceae</taxon>
        <taxon>Calocera</taxon>
    </lineage>
</organism>
<dbReference type="AlphaFoldDB" id="A0A165IVU1"/>
<accession>A0A165IVU1</accession>
<evidence type="ECO:0000313" key="4">
    <source>
        <dbReference type="EMBL" id="KZT61045.1"/>
    </source>
</evidence>
<evidence type="ECO:0000256" key="2">
    <source>
        <dbReference type="ARBA" id="ARBA00022801"/>
    </source>
</evidence>
<dbReference type="PIRSF" id="PIRSF005539">
    <property type="entry name" value="Pept_S33_TRI_F1"/>
    <property type="match status" value="1"/>
</dbReference>
<sequence length="300" mass="33472">MDQYKPITAGKIAFRDWETAYEVYGVLPAPPGTVPLLCLHGGPGLPGRYLLPLSSLAESHGLTVILYDQIGCGNSSHLPEKGADFWTVQLFLDEFQNLLDKLEIKEYDILGTSWGAMLGAEHALLQPPGLRKLILSNALASMKMWEDSALALVKTMPKDVRDAIEKYEKEGDYDAPEYQAASRAFYKVYVCRMDPWPVEVIEAFTLMQEDPTVYSIMIGASEFSIFGTLKSWDIMARLGEITKPTLVLNGKYDIASDEVVKPLVEGIKGAKWVRFEHSAHGPVVEEREKYAQVVGDFLIH</sequence>
<dbReference type="NCBIfam" id="TIGR01250">
    <property type="entry name" value="pro_imino_pep_2"/>
    <property type="match status" value="1"/>
</dbReference>
<name>A0A165IVU1_9BASI</name>
<dbReference type="PANTHER" id="PTHR43433">
    <property type="entry name" value="HYDROLASE, ALPHA/BETA FOLD FAMILY PROTEIN"/>
    <property type="match status" value="1"/>
</dbReference>
<dbReference type="InterPro" id="IPR029058">
    <property type="entry name" value="AB_hydrolase_fold"/>
</dbReference>
<feature type="domain" description="AB hydrolase-1" evidence="3">
    <location>
        <begin position="35"/>
        <end position="162"/>
    </location>
</feature>
<dbReference type="GO" id="GO:0008233">
    <property type="term" value="F:peptidase activity"/>
    <property type="evidence" value="ECO:0007669"/>
    <property type="project" value="InterPro"/>
</dbReference>
<dbReference type="InterPro" id="IPR000073">
    <property type="entry name" value="AB_hydrolase_1"/>
</dbReference>
<dbReference type="PRINTS" id="PR00793">
    <property type="entry name" value="PROAMNOPTASE"/>
</dbReference>
<dbReference type="InterPro" id="IPR002410">
    <property type="entry name" value="Peptidase_S33"/>
</dbReference>
<gene>
    <name evidence="4" type="ORF">CALCODRAFT_428366</name>
</gene>
<dbReference type="PANTHER" id="PTHR43433:SF5">
    <property type="entry name" value="AB HYDROLASE-1 DOMAIN-CONTAINING PROTEIN"/>
    <property type="match status" value="1"/>
</dbReference>
<dbReference type="InParanoid" id="A0A165IVU1"/>
<comment type="similarity">
    <text evidence="1">Belongs to the peptidase S33 family.</text>
</comment>